<dbReference type="InterPro" id="IPR011711">
    <property type="entry name" value="GntR_C"/>
</dbReference>
<evidence type="ECO:0000256" key="3">
    <source>
        <dbReference type="ARBA" id="ARBA00023163"/>
    </source>
</evidence>
<organism evidence="5 6">
    <name type="scientific">Sedimentitalea xiamensis</name>
    <dbReference type="NCBI Taxonomy" id="3050037"/>
    <lineage>
        <taxon>Bacteria</taxon>
        <taxon>Pseudomonadati</taxon>
        <taxon>Pseudomonadota</taxon>
        <taxon>Alphaproteobacteria</taxon>
        <taxon>Rhodobacterales</taxon>
        <taxon>Paracoccaceae</taxon>
        <taxon>Sedimentitalea</taxon>
    </lineage>
</organism>
<protein>
    <submittedName>
        <fullName evidence="5">GntR family transcriptional regulator</fullName>
    </submittedName>
</protein>
<dbReference type="SMART" id="SM00895">
    <property type="entry name" value="FCD"/>
    <property type="match status" value="1"/>
</dbReference>
<dbReference type="Pfam" id="PF07729">
    <property type="entry name" value="FCD"/>
    <property type="match status" value="1"/>
</dbReference>
<dbReference type="InterPro" id="IPR008920">
    <property type="entry name" value="TF_FadR/GntR_C"/>
</dbReference>
<dbReference type="Gene3D" id="1.10.10.10">
    <property type="entry name" value="Winged helix-like DNA-binding domain superfamily/Winged helix DNA-binding domain"/>
    <property type="match status" value="1"/>
</dbReference>
<dbReference type="PANTHER" id="PTHR43537:SF5">
    <property type="entry name" value="UXU OPERON TRANSCRIPTIONAL REGULATOR"/>
    <property type="match status" value="1"/>
</dbReference>
<accession>A0ABT7FJY0</accession>
<dbReference type="Gene3D" id="1.20.120.530">
    <property type="entry name" value="GntR ligand-binding domain-like"/>
    <property type="match status" value="1"/>
</dbReference>
<keyword evidence="1" id="KW-0805">Transcription regulation</keyword>
<proteinExistence type="predicted"/>
<dbReference type="SUPFAM" id="SSF46785">
    <property type="entry name" value="Winged helix' DNA-binding domain"/>
    <property type="match status" value="1"/>
</dbReference>
<dbReference type="InterPro" id="IPR036390">
    <property type="entry name" value="WH_DNA-bd_sf"/>
</dbReference>
<sequence length="215" mass="23653">MDATSKPLADQAFDGLLTALRGGQLASSGFFSMPELSRQLGYPIAAIREATKLAAARGLLTILPKRGITVMDSGSETARTCMDMRAALEREGARRMIVGGKDFPVESLRETHRDLLEKARAGAPSATGRRAIEIDLSLHNALSDGLDNRYLRQAYAENRDRIAVIQQSRPFLQDRIMSAMEEHLQIIAAMEARDLPGVVKAIDVHLAQTLRWWGV</sequence>
<dbReference type="Proteomes" id="UP001227126">
    <property type="component" value="Unassembled WGS sequence"/>
</dbReference>
<evidence type="ECO:0000256" key="1">
    <source>
        <dbReference type="ARBA" id="ARBA00023015"/>
    </source>
</evidence>
<dbReference type="RefSeq" id="WP_284487367.1">
    <property type="nucleotide sequence ID" value="NZ_JASNJE010000037.1"/>
</dbReference>
<dbReference type="SUPFAM" id="SSF48008">
    <property type="entry name" value="GntR ligand-binding domain-like"/>
    <property type="match status" value="1"/>
</dbReference>
<evidence type="ECO:0000313" key="6">
    <source>
        <dbReference type="Proteomes" id="UP001227126"/>
    </source>
</evidence>
<feature type="domain" description="GntR C-terminal" evidence="4">
    <location>
        <begin position="80"/>
        <end position="208"/>
    </location>
</feature>
<dbReference type="PANTHER" id="PTHR43537">
    <property type="entry name" value="TRANSCRIPTIONAL REGULATOR, GNTR FAMILY"/>
    <property type="match status" value="1"/>
</dbReference>
<comment type="caution">
    <text evidence="5">The sequence shown here is derived from an EMBL/GenBank/DDBJ whole genome shotgun (WGS) entry which is preliminary data.</text>
</comment>
<name>A0ABT7FJY0_9RHOB</name>
<dbReference type="EMBL" id="JASNJE010000037">
    <property type="protein sequence ID" value="MDK3075442.1"/>
    <property type="molecule type" value="Genomic_DNA"/>
</dbReference>
<gene>
    <name evidence="5" type="ORF">QO034_20400</name>
</gene>
<reference evidence="5 6" key="1">
    <citation type="submission" date="2023-05" db="EMBL/GenBank/DDBJ databases">
        <title>Sedimentitalea sp. nov. JM2-8.</title>
        <authorList>
            <person name="Huang J."/>
        </authorList>
    </citation>
    <scope>NUCLEOTIDE SEQUENCE [LARGE SCALE GENOMIC DNA]</scope>
    <source>
        <strain evidence="5 6">JM2-8</strain>
    </source>
</reference>
<dbReference type="InterPro" id="IPR036388">
    <property type="entry name" value="WH-like_DNA-bd_sf"/>
</dbReference>
<evidence type="ECO:0000313" key="5">
    <source>
        <dbReference type="EMBL" id="MDK3075442.1"/>
    </source>
</evidence>
<keyword evidence="6" id="KW-1185">Reference proteome</keyword>
<evidence type="ECO:0000259" key="4">
    <source>
        <dbReference type="SMART" id="SM00895"/>
    </source>
</evidence>
<keyword evidence="3" id="KW-0804">Transcription</keyword>
<keyword evidence="2" id="KW-0238">DNA-binding</keyword>
<evidence type="ECO:0000256" key="2">
    <source>
        <dbReference type="ARBA" id="ARBA00023125"/>
    </source>
</evidence>